<keyword evidence="4" id="KW-1185">Reference proteome</keyword>
<gene>
    <name evidence="3" type="ORF">C7377_1315</name>
</gene>
<dbReference type="PANTHER" id="PTHR45266:SF3">
    <property type="entry name" value="OXALOACETATE DECARBOXYLASE ALPHA CHAIN"/>
    <property type="match status" value="1"/>
</dbReference>
<feature type="domain" description="Lipoyl-binding" evidence="2">
    <location>
        <begin position="31"/>
        <end position="107"/>
    </location>
</feature>
<evidence type="ECO:0000259" key="2">
    <source>
        <dbReference type="PROSITE" id="PS50968"/>
    </source>
</evidence>
<reference evidence="3 4" key="1">
    <citation type="submission" date="2018-05" db="EMBL/GenBank/DDBJ databases">
        <title>Genomic Encyclopedia of Type Strains, Phase IV (KMG-IV): sequencing the most valuable type-strain genomes for metagenomic binning, comparative biology and taxonomic classification.</title>
        <authorList>
            <person name="Goeker M."/>
        </authorList>
    </citation>
    <scope>NUCLEOTIDE SEQUENCE [LARGE SCALE GENOMIC DNA]</scope>
    <source>
        <strain evidence="3 4">DSM 28579</strain>
    </source>
</reference>
<comment type="caution">
    <text evidence="3">The sequence shown here is derived from an EMBL/GenBank/DDBJ whole genome shotgun (WGS) entry which is preliminary data.</text>
</comment>
<keyword evidence="1" id="KW-0092">Biotin</keyword>
<dbReference type="OrthoDB" id="9812676at2"/>
<proteinExistence type="predicted"/>
<accession>A0A7L4UPC7</accession>
<evidence type="ECO:0000313" key="4">
    <source>
        <dbReference type="Proteomes" id="UP000251835"/>
    </source>
</evidence>
<dbReference type="InterPro" id="IPR050709">
    <property type="entry name" value="Biotin_Carboxyl_Carrier/Decarb"/>
</dbReference>
<organism evidence="3 4">
    <name type="scientific">Balneicella halophila</name>
    <dbReference type="NCBI Taxonomy" id="1537566"/>
    <lineage>
        <taxon>Bacteria</taxon>
        <taxon>Pseudomonadati</taxon>
        <taxon>Bacteroidota</taxon>
        <taxon>Bacteroidia</taxon>
        <taxon>Bacteroidales</taxon>
        <taxon>Balneicellaceae</taxon>
        <taxon>Balneicella</taxon>
    </lineage>
</organism>
<dbReference type="Proteomes" id="UP000251835">
    <property type="component" value="Unassembled WGS sequence"/>
</dbReference>
<dbReference type="CDD" id="cd06850">
    <property type="entry name" value="biotinyl_domain"/>
    <property type="match status" value="1"/>
</dbReference>
<sequence>MTKEKKKRNKSLIVSGQKFYTQLTPKFESRTAWEKANPKHLRAIIPGNIEDIVAVEKKRYKKGDVLLTFKAMKMLNTVLMPFSGVVKKIHVKKGDVLTKNQLMVEIE</sequence>
<dbReference type="SUPFAM" id="SSF51230">
    <property type="entry name" value="Single hybrid motif"/>
    <property type="match status" value="1"/>
</dbReference>
<name>A0A7L4UPC7_BALHA</name>
<dbReference type="Pfam" id="PF00364">
    <property type="entry name" value="Biotin_lipoyl"/>
    <property type="match status" value="1"/>
</dbReference>
<dbReference type="RefSeq" id="WP_116496532.1">
    <property type="nucleotide sequence ID" value="NZ_QENZ01000004.1"/>
</dbReference>
<dbReference type="AlphaFoldDB" id="A0A7L4UPC7"/>
<evidence type="ECO:0000256" key="1">
    <source>
        <dbReference type="ARBA" id="ARBA00023267"/>
    </source>
</evidence>
<dbReference type="Gene3D" id="2.40.50.100">
    <property type="match status" value="1"/>
</dbReference>
<protein>
    <submittedName>
        <fullName evidence="3">Biotin-dependent enzyme</fullName>
    </submittedName>
</protein>
<evidence type="ECO:0000313" key="3">
    <source>
        <dbReference type="EMBL" id="PVX50985.1"/>
    </source>
</evidence>
<dbReference type="InterPro" id="IPR011053">
    <property type="entry name" value="Single_hybrid_motif"/>
</dbReference>
<dbReference type="InterPro" id="IPR000089">
    <property type="entry name" value="Biotin_lipoyl"/>
</dbReference>
<dbReference type="PANTHER" id="PTHR45266">
    <property type="entry name" value="OXALOACETATE DECARBOXYLASE ALPHA CHAIN"/>
    <property type="match status" value="1"/>
</dbReference>
<dbReference type="PROSITE" id="PS50968">
    <property type="entry name" value="BIOTINYL_LIPOYL"/>
    <property type="match status" value="1"/>
</dbReference>
<dbReference type="EMBL" id="QENZ01000004">
    <property type="protein sequence ID" value="PVX50985.1"/>
    <property type="molecule type" value="Genomic_DNA"/>
</dbReference>